<keyword evidence="3" id="KW-1185">Reference proteome</keyword>
<feature type="compositionally biased region" description="Polar residues" evidence="1">
    <location>
        <begin position="19"/>
        <end position="34"/>
    </location>
</feature>
<dbReference type="AlphaFoldDB" id="A0A5N6ZED0"/>
<dbReference type="InterPro" id="IPR014710">
    <property type="entry name" value="RmlC-like_jellyroll"/>
</dbReference>
<dbReference type="CDD" id="cd02231">
    <property type="entry name" value="cupin_BLL6423-like"/>
    <property type="match status" value="1"/>
</dbReference>
<evidence type="ECO:0000313" key="2">
    <source>
        <dbReference type="EMBL" id="KAE8355718.1"/>
    </source>
</evidence>
<name>A0A5N6ZED0_9EURO</name>
<protein>
    <recommendedName>
        <fullName evidence="4">Cupin 2 conserved barrel domain-containing protein</fullName>
    </recommendedName>
</protein>
<dbReference type="InterPro" id="IPR011051">
    <property type="entry name" value="RmlC_Cupin_sf"/>
</dbReference>
<organism evidence="2 3">
    <name type="scientific">Aspergillus coremiiformis</name>
    <dbReference type="NCBI Taxonomy" id="138285"/>
    <lineage>
        <taxon>Eukaryota</taxon>
        <taxon>Fungi</taxon>
        <taxon>Dikarya</taxon>
        <taxon>Ascomycota</taxon>
        <taxon>Pezizomycotina</taxon>
        <taxon>Eurotiomycetes</taxon>
        <taxon>Eurotiomycetidae</taxon>
        <taxon>Eurotiales</taxon>
        <taxon>Aspergillaceae</taxon>
        <taxon>Aspergillus</taxon>
        <taxon>Aspergillus subgen. Circumdati</taxon>
    </lineage>
</organism>
<dbReference type="PANTHER" id="PTHR36156">
    <property type="entry name" value="SLR2101 PROTEIN"/>
    <property type="match status" value="1"/>
</dbReference>
<gene>
    <name evidence="2" type="ORF">BDV28DRAFT_27590</name>
</gene>
<feature type="region of interest" description="Disordered" evidence="1">
    <location>
        <begin position="1"/>
        <end position="34"/>
    </location>
</feature>
<dbReference type="Proteomes" id="UP000327118">
    <property type="component" value="Unassembled WGS sequence"/>
</dbReference>
<sequence length="166" mass="17919">MSQSIASPLPPPRRVVTGHNANGQSTVTFDSQLTPHTFGDHSNLTMIWSTTEHPADVNSPQDGALLTSGVPPKGVGMTVYDLPPKTEGVFHRSITLDYVIVGKGSVVLGLDDGSKVALTEGDVVIQRATMHSWSNPSDQWTRLYGHMMVSQAPIVNGKELEADWPF</sequence>
<evidence type="ECO:0000313" key="3">
    <source>
        <dbReference type="Proteomes" id="UP000327118"/>
    </source>
</evidence>
<dbReference type="InterPro" id="IPR047142">
    <property type="entry name" value="OryJ/VirC-like"/>
</dbReference>
<proteinExistence type="predicted"/>
<dbReference type="EMBL" id="ML739048">
    <property type="protein sequence ID" value="KAE8355718.1"/>
    <property type="molecule type" value="Genomic_DNA"/>
</dbReference>
<evidence type="ECO:0008006" key="4">
    <source>
        <dbReference type="Google" id="ProtNLM"/>
    </source>
</evidence>
<dbReference type="SUPFAM" id="SSF51182">
    <property type="entry name" value="RmlC-like cupins"/>
    <property type="match status" value="1"/>
</dbReference>
<evidence type="ECO:0000256" key="1">
    <source>
        <dbReference type="SAM" id="MobiDB-lite"/>
    </source>
</evidence>
<dbReference type="PANTHER" id="PTHR36156:SF2">
    <property type="entry name" value="CUPIN TYPE-2 DOMAIN-CONTAINING PROTEIN"/>
    <property type="match status" value="1"/>
</dbReference>
<dbReference type="Gene3D" id="2.60.120.10">
    <property type="entry name" value="Jelly Rolls"/>
    <property type="match status" value="1"/>
</dbReference>
<dbReference type="Gene3D" id="2.20.70.150">
    <property type="match status" value="1"/>
</dbReference>
<accession>A0A5N6ZED0</accession>
<reference evidence="3" key="1">
    <citation type="submission" date="2019-04" db="EMBL/GenBank/DDBJ databases">
        <title>Friends and foes A comparative genomics studyof 23 Aspergillus species from section Flavi.</title>
        <authorList>
            <consortium name="DOE Joint Genome Institute"/>
            <person name="Kjaerbolling I."/>
            <person name="Vesth T."/>
            <person name="Frisvad J.C."/>
            <person name="Nybo J.L."/>
            <person name="Theobald S."/>
            <person name="Kildgaard S."/>
            <person name="Isbrandt T."/>
            <person name="Kuo A."/>
            <person name="Sato A."/>
            <person name="Lyhne E.K."/>
            <person name="Kogle M.E."/>
            <person name="Wiebenga A."/>
            <person name="Kun R.S."/>
            <person name="Lubbers R.J."/>
            <person name="Makela M.R."/>
            <person name="Barry K."/>
            <person name="Chovatia M."/>
            <person name="Clum A."/>
            <person name="Daum C."/>
            <person name="Haridas S."/>
            <person name="He G."/>
            <person name="LaButti K."/>
            <person name="Lipzen A."/>
            <person name="Mondo S."/>
            <person name="Riley R."/>
            <person name="Salamov A."/>
            <person name="Simmons B.A."/>
            <person name="Magnuson J.K."/>
            <person name="Henrissat B."/>
            <person name="Mortensen U.H."/>
            <person name="Larsen T.O."/>
            <person name="Devries R.P."/>
            <person name="Grigoriev I.V."/>
            <person name="Machida M."/>
            <person name="Baker S.E."/>
            <person name="Andersen M.R."/>
        </authorList>
    </citation>
    <scope>NUCLEOTIDE SEQUENCE [LARGE SCALE GENOMIC DNA]</scope>
    <source>
        <strain evidence="3">CBS 553.77</strain>
    </source>
</reference>
<dbReference type="OrthoDB" id="5840532at2759"/>